<dbReference type="EMBL" id="CP003178">
    <property type="protein sequence ID" value="AEW00180.1"/>
    <property type="molecule type" value="Genomic_DNA"/>
</dbReference>
<organism evidence="1 2">
    <name type="scientific">Niastella koreensis (strain DSM 17620 / KACC 11465 / NBRC 106392 / GR20-10)</name>
    <dbReference type="NCBI Taxonomy" id="700598"/>
    <lineage>
        <taxon>Bacteria</taxon>
        <taxon>Pseudomonadati</taxon>
        <taxon>Bacteroidota</taxon>
        <taxon>Chitinophagia</taxon>
        <taxon>Chitinophagales</taxon>
        <taxon>Chitinophagaceae</taxon>
        <taxon>Niastella</taxon>
    </lineage>
</organism>
<evidence type="ECO:0000313" key="2">
    <source>
        <dbReference type="Proteomes" id="UP000005438"/>
    </source>
</evidence>
<dbReference type="STRING" id="700598.Niako_3895"/>
<gene>
    <name evidence="1" type="ordered locus">Niako_3895</name>
</gene>
<dbReference type="KEGG" id="nko:Niako_3895"/>
<protein>
    <submittedName>
        <fullName evidence="1">Uncharacterized protein</fullName>
    </submittedName>
</protein>
<name>G8T8K8_NIAKG</name>
<dbReference type="Proteomes" id="UP000005438">
    <property type="component" value="Chromosome"/>
</dbReference>
<dbReference type="HOGENOM" id="CLU_3330641_0_0_10"/>
<evidence type="ECO:0000313" key="1">
    <source>
        <dbReference type="EMBL" id="AEW00180.1"/>
    </source>
</evidence>
<reference evidence="1 2" key="1">
    <citation type="submission" date="2011-12" db="EMBL/GenBank/DDBJ databases">
        <title>The complete genome of Niastella koreensis GR20-10.</title>
        <authorList>
            <consortium name="US DOE Joint Genome Institute (JGI-PGF)"/>
            <person name="Lucas S."/>
            <person name="Han J."/>
            <person name="Lapidus A."/>
            <person name="Bruce D."/>
            <person name="Goodwin L."/>
            <person name="Pitluck S."/>
            <person name="Peters L."/>
            <person name="Kyrpides N."/>
            <person name="Mavromatis K."/>
            <person name="Ivanova N."/>
            <person name="Mikhailova N."/>
            <person name="Davenport K."/>
            <person name="Saunders E."/>
            <person name="Detter J.C."/>
            <person name="Tapia R."/>
            <person name="Han C."/>
            <person name="Land M."/>
            <person name="Hauser L."/>
            <person name="Markowitz V."/>
            <person name="Cheng J.-F."/>
            <person name="Hugenholtz P."/>
            <person name="Woyke T."/>
            <person name="Wu D."/>
            <person name="Tindall B."/>
            <person name="Pomrenke H."/>
            <person name="Brambilla E."/>
            <person name="Klenk H.-P."/>
            <person name="Eisen J.A."/>
        </authorList>
    </citation>
    <scope>NUCLEOTIDE SEQUENCE [LARGE SCALE GENOMIC DNA]</scope>
    <source>
        <strain evidence="2">DSM 17620 / KACC 11465 / NBRC 106392 / GR20-10</strain>
    </source>
</reference>
<sequence length="38" mass="4383">MATVNPGDAVVAFFNSFDYLMELVNIKINWQIDDLHIQ</sequence>
<proteinExistence type="predicted"/>
<dbReference type="AlphaFoldDB" id="G8T8K8"/>
<accession>G8T8K8</accession>